<dbReference type="Gene3D" id="3.30.470.10">
    <property type="match status" value="1"/>
</dbReference>
<dbReference type="PANTHER" id="PTHR42743:SF11">
    <property type="entry name" value="AMINODEOXYCHORISMATE LYASE"/>
    <property type="match status" value="1"/>
</dbReference>
<name>A0A382TU86_9ZZZZ</name>
<dbReference type="AlphaFoldDB" id="A0A382TU86"/>
<organism evidence="2">
    <name type="scientific">marine metagenome</name>
    <dbReference type="NCBI Taxonomy" id="408172"/>
    <lineage>
        <taxon>unclassified sequences</taxon>
        <taxon>metagenomes</taxon>
        <taxon>ecological metagenomes</taxon>
    </lineage>
</organism>
<protein>
    <recommendedName>
        <fullName evidence="3">Branched-chain amino acid aminotransferase</fullName>
    </recommendedName>
</protein>
<dbReference type="InterPro" id="IPR043132">
    <property type="entry name" value="BCAT-like_C"/>
</dbReference>
<gene>
    <name evidence="2" type="ORF">METZ01_LOCUS378146</name>
</gene>
<reference evidence="2" key="1">
    <citation type="submission" date="2018-05" db="EMBL/GenBank/DDBJ databases">
        <authorList>
            <person name="Lanie J.A."/>
            <person name="Ng W.-L."/>
            <person name="Kazmierczak K.M."/>
            <person name="Andrzejewski T.M."/>
            <person name="Davidsen T.M."/>
            <person name="Wayne K.J."/>
            <person name="Tettelin H."/>
            <person name="Glass J.I."/>
            <person name="Rusch D."/>
            <person name="Podicherti R."/>
            <person name="Tsui H.-C.T."/>
            <person name="Winkler M.E."/>
        </authorList>
    </citation>
    <scope>NUCLEOTIDE SEQUENCE</scope>
</reference>
<dbReference type="InterPro" id="IPR050571">
    <property type="entry name" value="Class-IV_PLP-Dep_Aminotrnsfr"/>
</dbReference>
<dbReference type="GO" id="GO:0003824">
    <property type="term" value="F:catalytic activity"/>
    <property type="evidence" value="ECO:0007669"/>
    <property type="project" value="InterPro"/>
</dbReference>
<dbReference type="GO" id="GO:0046394">
    <property type="term" value="P:carboxylic acid biosynthetic process"/>
    <property type="evidence" value="ECO:0007669"/>
    <property type="project" value="UniProtKB-ARBA"/>
</dbReference>
<dbReference type="PANTHER" id="PTHR42743">
    <property type="entry name" value="AMINO-ACID AMINOTRANSFERASE"/>
    <property type="match status" value="1"/>
</dbReference>
<feature type="non-terminal residue" evidence="2">
    <location>
        <position position="244"/>
    </location>
</feature>
<accession>A0A382TU86</accession>
<evidence type="ECO:0000313" key="2">
    <source>
        <dbReference type="EMBL" id="SVD25292.1"/>
    </source>
</evidence>
<dbReference type="Pfam" id="PF01063">
    <property type="entry name" value="Aminotran_4"/>
    <property type="match status" value="1"/>
</dbReference>
<sequence length="244" mass="27116">MSAGCVHINGEFVELDNAKISIFDTGFLHSDVVYDVTTSWKGYIFKLDEHLERFAASCAGFRLKNPYSDDETKALLAECTSRAGCEDGAFIHMHVTRGEYAEDSRDPRLCENQFACYVVPYVWLWGEEKSKAGINIHIADIERISSKAVDARYKNFHWGDLIQAQYQAYETGRDDAALLASDGNLAEGPGFNIWVVKNGVCATPDANCLLGMSRKSVIELCGMEGIPFETRSVHPEELRGADEA</sequence>
<proteinExistence type="inferred from homology"/>
<evidence type="ECO:0008006" key="3">
    <source>
        <dbReference type="Google" id="ProtNLM"/>
    </source>
</evidence>
<dbReference type="InterPro" id="IPR001544">
    <property type="entry name" value="Aminotrans_IV"/>
</dbReference>
<dbReference type="Gene3D" id="3.20.10.10">
    <property type="entry name" value="D-amino Acid Aminotransferase, subunit A, domain 2"/>
    <property type="match status" value="1"/>
</dbReference>
<dbReference type="EMBL" id="UINC01139006">
    <property type="protein sequence ID" value="SVD25292.1"/>
    <property type="molecule type" value="Genomic_DNA"/>
</dbReference>
<evidence type="ECO:0000256" key="1">
    <source>
        <dbReference type="ARBA" id="ARBA00009320"/>
    </source>
</evidence>
<dbReference type="InterPro" id="IPR043131">
    <property type="entry name" value="BCAT-like_N"/>
</dbReference>
<dbReference type="SUPFAM" id="SSF56752">
    <property type="entry name" value="D-aminoacid aminotransferase-like PLP-dependent enzymes"/>
    <property type="match status" value="1"/>
</dbReference>
<comment type="similarity">
    <text evidence="1">Belongs to the class-IV pyridoxal-phosphate-dependent aminotransferase family.</text>
</comment>
<dbReference type="InterPro" id="IPR036038">
    <property type="entry name" value="Aminotransferase-like"/>
</dbReference>